<dbReference type="NCBIfam" id="TIGR02532">
    <property type="entry name" value="IV_pilin_GFxxxE"/>
    <property type="match status" value="1"/>
</dbReference>
<dbReference type="AlphaFoldDB" id="A0A2T7APC9"/>
<evidence type="ECO:0000256" key="2">
    <source>
        <dbReference type="ARBA" id="ARBA00022481"/>
    </source>
</evidence>
<keyword evidence="4" id="KW-1133">Transmembrane helix</keyword>
<evidence type="ECO:0000256" key="5">
    <source>
        <dbReference type="ARBA" id="ARBA00023136"/>
    </source>
</evidence>
<evidence type="ECO:0000313" key="8">
    <source>
        <dbReference type="Proteomes" id="UP000244378"/>
    </source>
</evidence>
<dbReference type="OrthoDB" id="7059546at2"/>
<dbReference type="GO" id="GO:0015628">
    <property type="term" value="P:protein secretion by the type II secretion system"/>
    <property type="evidence" value="ECO:0007669"/>
    <property type="project" value="TreeGrafter"/>
</dbReference>
<dbReference type="PANTHER" id="PTHR39583">
    <property type="entry name" value="TYPE II SECRETION SYSTEM PROTEIN J-RELATED"/>
    <property type="match status" value="1"/>
</dbReference>
<reference evidence="7 8" key="1">
    <citation type="submission" date="2016-12" db="EMBL/GenBank/DDBJ databases">
        <title>Analysis of the Molecular Diversity Among Cronobacter Species Isolated from Filth Flies Using a Pan Genomic DNA Microarray.</title>
        <authorList>
            <person name="Pava-Ripoll M."/>
            <person name="Tall B."/>
            <person name="Farber J."/>
            <person name="Fanning S."/>
            <person name="Lehner A."/>
            <person name="Stephan R."/>
            <person name="Pagotto F."/>
            <person name="Iverson C."/>
            <person name="Ziobro G."/>
            <person name="Miller A."/>
            <person name="Pearson R."/>
            <person name="Yan Q."/>
            <person name="Kim M."/>
            <person name="Jeong S."/>
            <person name="Park J."/>
            <person name="Jun S."/>
            <person name="Choi H."/>
            <person name="Chung T."/>
            <person name="Yoo Y."/>
            <person name="Park E."/>
            <person name="Hwang S."/>
            <person name="Lee B."/>
            <person name="Sathyamoorthy V."/>
            <person name="Carter L."/>
            <person name="Mammel M."/>
            <person name="Jackson S."/>
            <person name="Kothary M."/>
            <person name="Patel I."/>
            <person name="Grim C."/>
            <person name="Gopinath G."/>
            <person name="Gangiredla J."/>
            <person name="Chase H."/>
        </authorList>
    </citation>
    <scope>NUCLEOTIDE SEQUENCE [LARGE SCALE GENOMIC DNA]</scope>
    <source>
        <strain evidence="7 8">MOD1-Md1s</strain>
    </source>
</reference>
<dbReference type="Pfam" id="PF07963">
    <property type="entry name" value="N_methyl"/>
    <property type="match status" value="1"/>
</dbReference>
<dbReference type="Proteomes" id="UP000469927">
    <property type="component" value="Unassembled WGS sequence"/>
</dbReference>
<dbReference type="InterPro" id="IPR051621">
    <property type="entry name" value="T2SS_protein_J"/>
</dbReference>
<dbReference type="GO" id="GO:0016020">
    <property type="term" value="C:membrane"/>
    <property type="evidence" value="ECO:0007669"/>
    <property type="project" value="UniProtKB-SubCell"/>
</dbReference>
<protein>
    <submittedName>
        <fullName evidence="6">Prepilin peptidase-dependent protein</fullName>
    </submittedName>
    <submittedName>
        <fullName evidence="7">Prepilin-type cleavage/methylation domain-containing protein</fullName>
    </submittedName>
</protein>
<name>A0A2T7APC9_9ENTR</name>
<keyword evidence="2" id="KW-0488">Methylation</keyword>
<dbReference type="PIRSF" id="PIRSF004525">
    <property type="entry name" value="Pilin_peptidase-dep_B_prd"/>
    <property type="match status" value="1"/>
</dbReference>
<gene>
    <name evidence="7" type="ORF">AUN14_16515</name>
    <name evidence="6" type="ORF">FZI19_01845</name>
</gene>
<dbReference type="RefSeq" id="WP_038868082.1">
    <property type="nucleotide sequence ID" value="NZ_CP187979.1"/>
</dbReference>
<evidence type="ECO:0000256" key="4">
    <source>
        <dbReference type="ARBA" id="ARBA00022989"/>
    </source>
</evidence>
<dbReference type="InterPro" id="IPR016419">
    <property type="entry name" value="Prepilin_Pept-dep_B_prd"/>
</dbReference>
<comment type="caution">
    <text evidence="7">The sequence shown here is derived from an EMBL/GenBank/DDBJ whole genome shotgun (WGS) entry which is preliminary data.</text>
</comment>
<dbReference type="EMBL" id="WAGD01000006">
    <property type="protein sequence ID" value="KAB0886109.1"/>
    <property type="molecule type" value="Genomic_DNA"/>
</dbReference>
<dbReference type="Proteomes" id="UP000244378">
    <property type="component" value="Unassembled WGS sequence"/>
</dbReference>
<evidence type="ECO:0000313" key="6">
    <source>
        <dbReference type="EMBL" id="KAB0886109.1"/>
    </source>
</evidence>
<evidence type="ECO:0000313" key="9">
    <source>
        <dbReference type="Proteomes" id="UP000469927"/>
    </source>
</evidence>
<keyword evidence="5" id="KW-0472">Membrane</keyword>
<dbReference type="PANTHER" id="PTHR39583:SF3">
    <property type="entry name" value="PREPILIN PEPTIDASE-DEPENDENT PROTEIN B"/>
    <property type="match status" value="1"/>
</dbReference>
<proteinExistence type="predicted"/>
<dbReference type="GeneID" id="92211893"/>
<evidence type="ECO:0000256" key="3">
    <source>
        <dbReference type="ARBA" id="ARBA00022692"/>
    </source>
</evidence>
<dbReference type="EMBL" id="MSAE01000037">
    <property type="protein sequence ID" value="PUX11138.1"/>
    <property type="molecule type" value="Genomic_DNA"/>
</dbReference>
<keyword evidence="3" id="KW-0812">Transmembrane</keyword>
<evidence type="ECO:0000313" key="7">
    <source>
        <dbReference type="EMBL" id="PUX11138.1"/>
    </source>
</evidence>
<evidence type="ECO:0000256" key="1">
    <source>
        <dbReference type="ARBA" id="ARBA00004167"/>
    </source>
</evidence>
<dbReference type="PROSITE" id="PS00409">
    <property type="entry name" value="PROKAR_NTER_METHYL"/>
    <property type="match status" value="1"/>
</dbReference>
<reference evidence="6 9" key="2">
    <citation type="submission" date="2019-08" db="EMBL/GenBank/DDBJ databases">
        <title>Prevalence, distribution, and phylogeny of type two toxin-antitoxin genes possessed by Cronobacter species where C. sakazakii homologs follow sequence type lineages.</title>
        <authorList>
            <person name="Finkelstein S."/>
            <person name="Negrete F."/>
            <person name="Jang H."/>
            <person name="Gopinath G.R."/>
            <person name="Tall B.D."/>
        </authorList>
    </citation>
    <scope>NUCLEOTIDE SEQUENCE [LARGE SCALE GENOMIC DNA]</scope>
    <source>
        <strain evidence="6 9">MOD1_GK1257</strain>
    </source>
</reference>
<dbReference type="InterPro" id="IPR012902">
    <property type="entry name" value="N_methyl_site"/>
</dbReference>
<accession>A0A2T7APC9</accession>
<keyword evidence="9" id="KW-1185">Reference proteome</keyword>
<dbReference type="NCBIfam" id="NF007848">
    <property type="entry name" value="PRK10557.1"/>
    <property type="match status" value="1"/>
</dbReference>
<comment type="subcellular location">
    <subcellularLocation>
        <location evidence="1">Membrane</location>
        <topology evidence="1">Single-pass membrane protein</topology>
    </subcellularLocation>
</comment>
<organism evidence="7 8">
    <name type="scientific">Cronobacter muytjensii</name>
    <dbReference type="NCBI Taxonomy" id="413501"/>
    <lineage>
        <taxon>Bacteria</taxon>
        <taxon>Pseudomonadati</taxon>
        <taxon>Pseudomonadota</taxon>
        <taxon>Gammaproteobacteria</taxon>
        <taxon>Enterobacterales</taxon>
        <taxon>Enterobacteriaceae</taxon>
        <taxon>Cronobacter</taxon>
    </lineage>
</organism>
<sequence>MRLKEKGFSLLEVLIALGISSILLTGAARLLPALQLGVLRQAQQTLLQEELWQLAFTIGKQIQRAGYCNGICQGKALQLNGDGSCVVVQWDANSNGRFEGAPSADAEQTGWRLRDGSLETHRGAISCEGKGWEKITNPAMVRIDRFEVQEKRRPGYVSLFLIKLSATVLRYHGEPVSVEHSVSGFNL</sequence>